<organism evidence="1 2">
    <name type="scientific">Bradyrhizobium septentrionale</name>
    <dbReference type="NCBI Taxonomy" id="1404411"/>
    <lineage>
        <taxon>Bacteria</taxon>
        <taxon>Pseudomonadati</taxon>
        <taxon>Pseudomonadota</taxon>
        <taxon>Alphaproteobacteria</taxon>
        <taxon>Hyphomicrobiales</taxon>
        <taxon>Nitrobacteraceae</taxon>
        <taxon>Bradyrhizobium</taxon>
    </lineage>
</organism>
<reference evidence="1" key="2">
    <citation type="submission" date="2024-03" db="EMBL/GenBank/DDBJ databases">
        <authorList>
            <person name="Bromfield E.S.P."/>
            <person name="Cloutier S."/>
        </authorList>
    </citation>
    <scope>NUCLEOTIDE SEQUENCE</scope>
    <source>
        <strain evidence="1">5S5</strain>
    </source>
</reference>
<gene>
    <name evidence="1" type="ORF">WDK88_23090</name>
</gene>
<proteinExistence type="predicted"/>
<dbReference type="EMBL" id="CP147711">
    <property type="protein sequence ID" value="WXC76399.1"/>
    <property type="molecule type" value="Genomic_DNA"/>
</dbReference>
<dbReference type="Proteomes" id="UP001432046">
    <property type="component" value="Chromosome"/>
</dbReference>
<accession>A0ABZ2NPK0</accession>
<dbReference type="RefSeq" id="WP_338833302.1">
    <property type="nucleotide sequence ID" value="NZ_CP147711.1"/>
</dbReference>
<name>A0ABZ2NPK0_9BRAD</name>
<sequence length="52" mass="5732">MSIMMAKLGARGQRRCVHVAMSRSPGSVSPAEWRLPACRQLRLHLGISNDAQ</sequence>
<reference evidence="1" key="1">
    <citation type="journal article" date="2021" name="Int. J. Syst. Evol. Microbiol.">
        <title>Bradyrhizobium septentrionale sp. nov. (sv. septentrionale) and Bradyrhizobium quebecense sp. nov. (sv. septentrionale) associated with legumes native to Canada possess rearranged symbiosis genes and numerous insertion sequences.</title>
        <authorList>
            <person name="Bromfield E.S.P."/>
            <person name="Cloutier S."/>
        </authorList>
    </citation>
    <scope>NUCLEOTIDE SEQUENCE</scope>
    <source>
        <strain evidence="1">5S5</strain>
    </source>
</reference>
<evidence type="ECO:0000313" key="2">
    <source>
        <dbReference type="Proteomes" id="UP001432046"/>
    </source>
</evidence>
<evidence type="ECO:0000313" key="1">
    <source>
        <dbReference type="EMBL" id="WXC76399.1"/>
    </source>
</evidence>
<keyword evidence="2" id="KW-1185">Reference proteome</keyword>
<protein>
    <submittedName>
        <fullName evidence="1">Uncharacterized protein</fullName>
    </submittedName>
</protein>